<dbReference type="InterPro" id="IPR009057">
    <property type="entry name" value="Homeodomain-like_sf"/>
</dbReference>
<evidence type="ECO:0000256" key="3">
    <source>
        <dbReference type="ARBA" id="ARBA00023163"/>
    </source>
</evidence>
<proteinExistence type="predicted"/>
<keyword evidence="3" id="KW-0804">Transcription</keyword>
<dbReference type="Pfam" id="PF00440">
    <property type="entry name" value="TetR_N"/>
    <property type="match status" value="1"/>
</dbReference>
<gene>
    <name evidence="7" type="ORF">ACFQZM_32880</name>
</gene>
<evidence type="ECO:0000256" key="4">
    <source>
        <dbReference type="PROSITE-ProRule" id="PRU00335"/>
    </source>
</evidence>
<evidence type="ECO:0000313" key="8">
    <source>
        <dbReference type="Proteomes" id="UP001597063"/>
    </source>
</evidence>
<comment type="caution">
    <text evidence="7">The sequence shown here is derived from an EMBL/GenBank/DDBJ whole genome shotgun (WGS) entry which is preliminary data.</text>
</comment>
<accession>A0ABW2XUA5</accession>
<dbReference type="PRINTS" id="PR00455">
    <property type="entry name" value="HTHTETR"/>
</dbReference>
<name>A0ABW2XUA5_9ACTN</name>
<dbReference type="PANTHER" id="PTHR30055">
    <property type="entry name" value="HTH-TYPE TRANSCRIPTIONAL REGULATOR RUTR"/>
    <property type="match status" value="1"/>
</dbReference>
<dbReference type="RefSeq" id="WP_131760853.1">
    <property type="nucleotide sequence ID" value="NZ_CAACUY010000133.1"/>
</dbReference>
<dbReference type="PANTHER" id="PTHR30055:SF234">
    <property type="entry name" value="HTH-TYPE TRANSCRIPTIONAL REGULATOR BETI"/>
    <property type="match status" value="1"/>
</dbReference>
<protein>
    <submittedName>
        <fullName evidence="7">TetR/AcrR family transcriptional regulator</fullName>
    </submittedName>
</protein>
<evidence type="ECO:0000256" key="5">
    <source>
        <dbReference type="SAM" id="MobiDB-lite"/>
    </source>
</evidence>
<dbReference type="InterPro" id="IPR001647">
    <property type="entry name" value="HTH_TetR"/>
</dbReference>
<keyword evidence="1" id="KW-0805">Transcription regulation</keyword>
<dbReference type="SUPFAM" id="SSF46689">
    <property type="entry name" value="Homeodomain-like"/>
    <property type="match status" value="1"/>
</dbReference>
<reference evidence="8" key="1">
    <citation type="journal article" date="2019" name="Int. J. Syst. Evol. Microbiol.">
        <title>The Global Catalogue of Microorganisms (GCM) 10K type strain sequencing project: providing services to taxonomists for standard genome sequencing and annotation.</title>
        <authorList>
            <consortium name="The Broad Institute Genomics Platform"/>
            <consortium name="The Broad Institute Genome Sequencing Center for Infectious Disease"/>
            <person name="Wu L."/>
            <person name="Ma J."/>
        </authorList>
    </citation>
    <scope>NUCLEOTIDE SEQUENCE [LARGE SCALE GENOMIC DNA]</scope>
    <source>
        <strain evidence="8">JCM 9371</strain>
    </source>
</reference>
<dbReference type="PROSITE" id="PS50977">
    <property type="entry name" value="HTH_TETR_2"/>
    <property type="match status" value="1"/>
</dbReference>
<dbReference type="Proteomes" id="UP001597063">
    <property type="component" value="Unassembled WGS sequence"/>
</dbReference>
<keyword evidence="2 4" id="KW-0238">DNA-binding</keyword>
<keyword evidence="8" id="KW-1185">Reference proteome</keyword>
<evidence type="ECO:0000256" key="1">
    <source>
        <dbReference type="ARBA" id="ARBA00023015"/>
    </source>
</evidence>
<feature type="domain" description="HTH tetR-type" evidence="6">
    <location>
        <begin position="22"/>
        <end position="82"/>
    </location>
</feature>
<feature type="DNA-binding region" description="H-T-H motif" evidence="4">
    <location>
        <begin position="45"/>
        <end position="64"/>
    </location>
</feature>
<evidence type="ECO:0000259" key="6">
    <source>
        <dbReference type="PROSITE" id="PS50977"/>
    </source>
</evidence>
<dbReference type="InterPro" id="IPR050109">
    <property type="entry name" value="HTH-type_TetR-like_transc_reg"/>
</dbReference>
<feature type="region of interest" description="Disordered" evidence="5">
    <location>
        <begin position="1"/>
        <end position="23"/>
    </location>
</feature>
<evidence type="ECO:0000313" key="7">
    <source>
        <dbReference type="EMBL" id="MFD0689320.1"/>
    </source>
</evidence>
<sequence>MAEQGTTSPPRRRGRPPKGEAGDTKAALERAALGLFAKHGYAGTSIRAIARGVGLSESVLYAHFPSKRAVFEAVLSRYGPHGAAAVIDGLDPALAADDPAGFVRALVSAVMELWDTSDARLFMSLMARDGLTHDPSIVTDIDASVHRLAEVIDGWRAAGQVRDGLGDSDDLAWALLAPVGQTRVVYLHGDAAPERRRVAVERALRHAEFFVRTVLR</sequence>
<dbReference type="EMBL" id="JBHTGP010000017">
    <property type="protein sequence ID" value="MFD0689320.1"/>
    <property type="molecule type" value="Genomic_DNA"/>
</dbReference>
<dbReference type="Gene3D" id="1.10.357.10">
    <property type="entry name" value="Tetracycline Repressor, domain 2"/>
    <property type="match status" value="1"/>
</dbReference>
<organism evidence="7 8">
    <name type="scientific">Actinomadura fibrosa</name>
    <dbReference type="NCBI Taxonomy" id="111802"/>
    <lineage>
        <taxon>Bacteria</taxon>
        <taxon>Bacillati</taxon>
        <taxon>Actinomycetota</taxon>
        <taxon>Actinomycetes</taxon>
        <taxon>Streptosporangiales</taxon>
        <taxon>Thermomonosporaceae</taxon>
        <taxon>Actinomadura</taxon>
    </lineage>
</organism>
<evidence type="ECO:0000256" key="2">
    <source>
        <dbReference type="ARBA" id="ARBA00023125"/>
    </source>
</evidence>